<sequence>MINPILRQSQVKAYQDGIDGEQISRFFLLISMHIAQFLRNNRSIKDYWKNLLRLFSINLTAISASNCAFLVEIQLQPDEVRTMKHTVAPI</sequence>
<organism evidence="1 2">
    <name type="scientific">Romanomermis culicivorax</name>
    <name type="common">Nematode worm</name>
    <dbReference type="NCBI Taxonomy" id="13658"/>
    <lineage>
        <taxon>Eukaryota</taxon>
        <taxon>Metazoa</taxon>
        <taxon>Ecdysozoa</taxon>
        <taxon>Nematoda</taxon>
        <taxon>Enoplea</taxon>
        <taxon>Dorylaimia</taxon>
        <taxon>Mermithida</taxon>
        <taxon>Mermithoidea</taxon>
        <taxon>Mermithidae</taxon>
        <taxon>Romanomermis</taxon>
    </lineage>
</organism>
<dbReference type="WBParaSite" id="nRc.2.0.1.t12540-RA">
    <property type="protein sequence ID" value="nRc.2.0.1.t12540-RA"/>
    <property type="gene ID" value="nRc.2.0.1.g12540"/>
</dbReference>
<evidence type="ECO:0000313" key="2">
    <source>
        <dbReference type="WBParaSite" id="nRc.2.0.1.t12540-RA"/>
    </source>
</evidence>
<evidence type="ECO:0000313" key="1">
    <source>
        <dbReference type="Proteomes" id="UP000887565"/>
    </source>
</evidence>
<protein>
    <submittedName>
        <fullName evidence="2">Transposase</fullName>
    </submittedName>
</protein>
<name>A0A915IED3_ROMCU</name>
<proteinExistence type="predicted"/>
<reference evidence="2" key="1">
    <citation type="submission" date="2022-11" db="UniProtKB">
        <authorList>
            <consortium name="WormBaseParasite"/>
        </authorList>
    </citation>
    <scope>IDENTIFICATION</scope>
</reference>
<dbReference type="Proteomes" id="UP000887565">
    <property type="component" value="Unplaced"/>
</dbReference>
<keyword evidence="1" id="KW-1185">Reference proteome</keyword>
<accession>A0A915IED3</accession>
<dbReference type="AlphaFoldDB" id="A0A915IED3"/>